<dbReference type="Pfam" id="PF13556">
    <property type="entry name" value="HTH_30"/>
    <property type="match status" value="1"/>
</dbReference>
<keyword evidence="6" id="KW-1185">Reference proteome</keyword>
<dbReference type="InterPro" id="IPR025736">
    <property type="entry name" value="PucR_C-HTH_dom"/>
</dbReference>
<feature type="domain" description="PucR C-terminal helix-turn-helix" evidence="2">
    <location>
        <begin position="324"/>
        <end position="370"/>
    </location>
</feature>
<proteinExistence type="inferred from homology"/>
<comment type="caution">
    <text evidence="5">The sequence shown here is derived from an EMBL/GenBank/DDBJ whole genome shotgun (WGS) entry which is preliminary data.</text>
</comment>
<dbReference type="InterPro" id="IPR041522">
    <property type="entry name" value="CdaR_GGDEF"/>
</dbReference>
<evidence type="ECO:0000313" key="5">
    <source>
        <dbReference type="EMBL" id="MEU5712259.1"/>
    </source>
</evidence>
<dbReference type="PANTHER" id="PTHR33744:SF7">
    <property type="entry name" value="PUCR FAMILY TRANSCRIPTIONAL REGULATOR"/>
    <property type="match status" value="1"/>
</dbReference>
<evidence type="ECO:0000256" key="1">
    <source>
        <dbReference type="ARBA" id="ARBA00006754"/>
    </source>
</evidence>
<name>A0ABV3AJY0_9ACTN</name>
<dbReference type="RefSeq" id="WP_356197312.1">
    <property type="nucleotide sequence ID" value="NZ_JBEXDP010000107.1"/>
</dbReference>
<dbReference type="Pfam" id="PF17853">
    <property type="entry name" value="GGDEF_2"/>
    <property type="match status" value="1"/>
</dbReference>
<organism evidence="5 6">
    <name type="scientific">Streptomyces flaveolus</name>
    <dbReference type="NCBI Taxonomy" id="67297"/>
    <lineage>
        <taxon>Bacteria</taxon>
        <taxon>Bacillati</taxon>
        <taxon>Actinomycetota</taxon>
        <taxon>Actinomycetes</taxon>
        <taxon>Kitasatosporales</taxon>
        <taxon>Streptomycetaceae</taxon>
        <taxon>Streptomyces</taxon>
    </lineage>
</organism>
<feature type="domain" description="CdaR GGDEF-like" evidence="4">
    <location>
        <begin position="176"/>
        <end position="281"/>
    </location>
</feature>
<dbReference type="EMBL" id="JBFAEG010000034">
    <property type="protein sequence ID" value="MEU5712259.1"/>
    <property type="molecule type" value="Genomic_DNA"/>
</dbReference>
<evidence type="ECO:0000259" key="3">
    <source>
        <dbReference type="Pfam" id="PF14361"/>
    </source>
</evidence>
<feature type="domain" description="RsbT co-antagonist protein RsbRD N-terminal" evidence="3">
    <location>
        <begin position="26"/>
        <end position="158"/>
    </location>
</feature>
<dbReference type="PANTHER" id="PTHR33744">
    <property type="entry name" value="CARBOHYDRATE DIACID REGULATOR"/>
    <property type="match status" value="1"/>
</dbReference>
<accession>A0ABV3AJY0</accession>
<evidence type="ECO:0000259" key="2">
    <source>
        <dbReference type="Pfam" id="PF13556"/>
    </source>
</evidence>
<sequence>MSAHSPGRNGETVAALCRAVSDDLHALVPGIVDRIRREIPGYAVVGRAEHEQAVTLQYEGLLTGLITRRPPSPEESRRARQLGRRRAQQGLALESVVSAYHVGYREMWNILLHRAGPQDQAMRSELAGLVGTVWMWIEQASSAAADAYGETVRAEDAARLALTHRFLGALTAGGPPTAEHAHLAQALGFDPSGTFQAVCSPGEAWSEEDATALGKRMRRHRGVVLCAHRDNMLVGILQGVPAGDFLDALHGIRPHAPVGVGLAREGLTGAGVSLLDAREVLPAGGTGVASFEEDWLTAIVRPQIGRLAALLGPGGAAAREHPDLAETIRAFAAHGFSLTGTGRALHIHPNTVRYRLDRWQELTGWDVRTWAGLSASMVGLNLPRRPEP</sequence>
<reference evidence="5 6" key="1">
    <citation type="submission" date="2024-06" db="EMBL/GenBank/DDBJ databases">
        <title>The Natural Products Discovery Center: Release of the First 8490 Sequenced Strains for Exploring Actinobacteria Biosynthetic Diversity.</title>
        <authorList>
            <person name="Kalkreuter E."/>
            <person name="Kautsar S.A."/>
            <person name="Yang D."/>
            <person name="Bader C.D."/>
            <person name="Teijaro C.N."/>
            <person name="Fluegel L."/>
            <person name="Davis C.M."/>
            <person name="Simpson J.R."/>
            <person name="Lauterbach L."/>
            <person name="Steele A.D."/>
            <person name="Gui C."/>
            <person name="Meng S."/>
            <person name="Li G."/>
            <person name="Viehrig K."/>
            <person name="Ye F."/>
            <person name="Su P."/>
            <person name="Kiefer A.F."/>
            <person name="Nichols A."/>
            <person name="Cepeda A.J."/>
            <person name="Yan W."/>
            <person name="Fan B."/>
            <person name="Jiang Y."/>
            <person name="Adhikari A."/>
            <person name="Zheng C.-J."/>
            <person name="Schuster L."/>
            <person name="Cowan T.M."/>
            <person name="Smanski M.J."/>
            <person name="Chevrette M.G."/>
            <person name="De Carvalho L.P.S."/>
            <person name="Shen B."/>
        </authorList>
    </citation>
    <scope>NUCLEOTIDE SEQUENCE [LARGE SCALE GENOMIC DNA]</scope>
    <source>
        <strain evidence="5 6">NPDC020594</strain>
    </source>
</reference>
<gene>
    <name evidence="5" type="ORF">AB0H04_36370</name>
</gene>
<dbReference type="InterPro" id="IPR025751">
    <property type="entry name" value="RsbRD_N_dom"/>
</dbReference>
<evidence type="ECO:0000313" key="6">
    <source>
        <dbReference type="Proteomes" id="UP001551011"/>
    </source>
</evidence>
<evidence type="ECO:0000259" key="4">
    <source>
        <dbReference type="Pfam" id="PF17853"/>
    </source>
</evidence>
<dbReference type="Gene3D" id="1.10.10.2840">
    <property type="entry name" value="PucR C-terminal helix-turn-helix domain"/>
    <property type="match status" value="1"/>
</dbReference>
<comment type="similarity">
    <text evidence="1">Belongs to the CdaR family.</text>
</comment>
<protein>
    <submittedName>
        <fullName evidence="5">Helix-turn-helix domain-containing protein</fullName>
    </submittedName>
</protein>
<dbReference type="InterPro" id="IPR042070">
    <property type="entry name" value="PucR_C-HTH_sf"/>
</dbReference>
<dbReference type="Proteomes" id="UP001551011">
    <property type="component" value="Unassembled WGS sequence"/>
</dbReference>
<dbReference type="Pfam" id="PF14361">
    <property type="entry name" value="RsbRD_N"/>
    <property type="match status" value="1"/>
</dbReference>
<dbReference type="InterPro" id="IPR051448">
    <property type="entry name" value="CdaR-like_regulators"/>
</dbReference>